<dbReference type="HOGENOM" id="CLU_348174_0_0_1"/>
<protein>
    <submittedName>
        <fullName evidence="1">Uncharacterized protein</fullName>
    </submittedName>
</protein>
<dbReference type="Proteomes" id="UP000002058">
    <property type="component" value="Unassembled WGS sequence"/>
</dbReference>
<dbReference type="PANTHER" id="PTHR33266:SF1">
    <property type="entry name" value="F-BOX DOMAIN-CONTAINING PROTEIN"/>
    <property type="match status" value="1"/>
</dbReference>
<proteinExistence type="predicted"/>
<dbReference type="AlphaFoldDB" id="C4JMQ7"/>
<dbReference type="OMA" id="CILFWEC"/>
<reference evidence="2" key="1">
    <citation type="journal article" date="2009" name="Genome Res.">
        <title>Comparative genomic analyses of the human fungal pathogens Coccidioides and their relatives.</title>
        <authorList>
            <person name="Sharpton T.J."/>
            <person name="Stajich J.E."/>
            <person name="Rounsley S.D."/>
            <person name="Gardner M.J."/>
            <person name="Wortman J.R."/>
            <person name="Jordar V.S."/>
            <person name="Maiti R."/>
            <person name="Kodira C.D."/>
            <person name="Neafsey D.E."/>
            <person name="Zeng Q."/>
            <person name="Hung C.-Y."/>
            <person name="McMahan C."/>
            <person name="Muszewska A."/>
            <person name="Grynberg M."/>
            <person name="Mandel M.A."/>
            <person name="Kellner E.M."/>
            <person name="Barker B.M."/>
            <person name="Galgiani J.N."/>
            <person name="Orbach M.J."/>
            <person name="Kirkland T.N."/>
            <person name="Cole G.T."/>
            <person name="Henn M.R."/>
            <person name="Birren B.W."/>
            <person name="Taylor J.W."/>
        </authorList>
    </citation>
    <scope>NUCLEOTIDE SEQUENCE [LARGE SCALE GENOMIC DNA]</scope>
    <source>
        <strain evidence="2">UAMH 1704</strain>
    </source>
</reference>
<gene>
    <name evidence="1" type="ORF">UREG_04115</name>
</gene>
<organism evidence="1 2">
    <name type="scientific">Uncinocarpus reesii (strain UAMH 1704)</name>
    <dbReference type="NCBI Taxonomy" id="336963"/>
    <lineage>
        <taxon>Eukaryota</taxon>
        <taxon>Fungi</taxon>
        <taxon>Dikarya</taxon>
        <taxon>Ascomycota</taxon>
        <taxon>Pezizomycotina</taxon>
        <taxon>Eurotiomycetes</taxon>
        <taxon>Eurotiomycetidae</taxon>
        <taxon>Onygenales</taxon>
        <taxon>Onygenaceae</taxon>
        <taxon>Uncinocarpus</taxon>
    </lineage>
</organism>
<dbReference type="GeneID" id="8444819"/>
<dbReference type="InParanoid" id="C4JMQ7"/>
<dbReference type="VEuPathDB" id="FungiDB:UREG_04115"/>
<dbReference type="STRING" id="336963.C4JMQ7"/>
<name>C4JMQ7_UNCRE</name>
<accession>C4JMQ7</accession>
<dbReference type="OrthoDB" id="4225869at2759"/>
<dbReference type="eggNOG" id="ENOG502RCA7">
    <property type="taxonomic scope" value="Eukaryota"/>
</dbReference>
<dbReference type="EMBL" id="CH476616">
    <property type="protein sequence ID" value="EEP79269.1"/>
    <property type="molecule type" value="Genomic_DNA"/>
</dbReference>
<dbReference type="PANTHER" id="PTHR33266">
    <property type="entry name" value="CHROMOSOME 15, WHOLE GENOME SHOTGUN SEQUENCE"/>
    <property type="match status" value="1"/>
</dbReference>
<evidence type="ECO:0000313" key="2">
    <source>
        <dbReference type="Proteomes" id="UP000002058"/>
    </source>
</evidence>
<sequence length="681" mass="76431">MGKSFAIRQLAMKRGQYVVYLNLSPPDTLGYPRRSNVAEQIASLETGHMDPCILFWECLIATSVWEVEACKHAGITSAGYYNLQVLDDFSDYGREYANLVSILLETCRKEKAKHPGRPFVWSVFLRSSLKGYLDARIDKLKSWRNRLGDNNPPTSPSTAAGPQTLLCIDEARALLDHSQSVRFRSFERACANLFSRPRSGLFPQSTDRPGEKPQLYSVLGSFFSLVLDTSSKLNNLSPAARYDPSQKETQFVGDLFPPIYAIRTWDSLSSDVTSQPKIDGSEESLRTLVRYGRPTWAAFLDNGADLSTVLILAAEKISATRNQELTTAVSLALFSYRIDFYVFDMHLAENMTANLLRPIFYIPDFREFMRTMHPSEPILAYTAATMMADPATRLSVVNAFLEACLQGSIHVGDIGEVVASLVLLFSMDSLQLMSFPCSVTTQEFFRSFLGSEISQQIGERAADVESMRVVWEKGNVFFNHFFRSLEIPSQRTIKAAYRRGAALFLPERFPGADILIPIMLPDGEMSFVLIQVKNRQHDRMNDTTSCAAVFSIEKAIKALGMTNNHFGLVMCLREEKDAKQEEAKCKILVPKLVPRRETRQARENSSVAQQYNWPKSRKNITLLAVGLDKELYPSVTSNPGTPSKDSEAVLDTLCTLLNFSPETSLPEDADAEYVKQLMELD</sequence>
<evidence type="ECO:0000313" key="1">
    <source>
        <dbReference type="EMBL" id="EEP79269.1"/>
    </source>
</evidence>
<dbReference type="RefSeq" id="XP_002544598.1">
    <property type="nucleotide sequence ID" value="XM_002544552.1"/>
</dbReference>
<keyword evidence="2" id="KW-1185">Reference proteome</keyword>
<dbReference type="KEGG" id="ure:UREG_04115"/>